<reference evidence="1" key="2">
    <citation type="submission" date="2020-11" db="EMBL/GenBank/DDBJ databases">
        <authorList>
            <person name="McCartney M.A."/>
            <person name="Auch B."/>
            <person name="Kono T."/>
            <person name="Mallez S."/>
            <person name="Becker A."/>
            <person name="Gohl D.M."/>
            <person name="Silverstein K.A.T."/>
            <person name="Koren S."/>
            <person name="Bechman K.B."/>
            <person name="Herman A."/>
            <person name="Abrahante J.E."/>
            <person name="Garbe J."/>
        </authorList>
    </citation>
    <scope>NUCLEOTIDE SEQUENCE</scope>
    <source>
        <strain evidence="1">Duluth1</strain>
        <tissue evidence="1">Whole animal</tissue>
    </source>
</reference>
<proteinExistence type="predicted"/>
<protein>
    <submittedName>
        <fullName evidence="1">Uncharacterized protein</fullName>
    </submittedName>
</protein>
<keyword evidence="2" id="KW-1185">Reference proteome</keyword>
<reference evidence="1" key="1">
    <citation type="journal article" date="2019" name="bioRxiv">
        <title>The Genome of the Zebra Mussel, Dreissena polymorpha: A Resource for Invasive Species Research.</title>
        <authorList>
            <person name="McCartney M.A."/>
            <person name="Auch B."/>
            <person name="Kono T."/>
            <person name="Mallez S."/>
            <person name="Zhang Y."/>
            <person name="Obille A."/>
            <person name="Becker A."/>
            <person name="Abrahante J.E."/>
            <person name="Garbe J."/>
            <person name="Badalamenti J.P."/>
            <person name="Herman A."/>
            <person name="Mangelson H."/>
            <person name="Liachko I."/>
            <person name="Sullivan S."/>
            <person name="Sone E.D."/>
            <person name="Koren S."/>
            <person name="Silverstein K.A.T."/>
            <person name="Beckman K.B."/>
            <person name="Gohl D.M."/>
        </authorList>
    </citation>
    <scope>NUCLEOTIDE SEQUENCE</scope>
    <source>
        <strain evidence="1">Duluth1</strain>
        <tissue evidence="1">Whole animal</tissue>
    </source>
</reference>
<comment type="caution">
    <text evidence="1">The sequence shown here is derived from an EMBL/GenBank/DDBJ whole genome shotgun (WGS) entry which is preliminary data.</text>
</comment>
<organism evidence="1 2">
    <name type="scientific">Dreissena polymorpha</name>
    <name type="common">Zebra mussel</name>
    <name type="synonym">Mytilus polymorpha</name>
    <dbReference type="NCBI Taxonomy" id="45954"/>
    <lineage>
        <taxon>Eukaryota</taxon>
        <taxon>Metazoa</taxon>
        <taxon>Spiralia</taxon>
        <taxon>Lophotrochozoa</taxon>
        <taxon>Mollusca</taxon>
        <taxon>Bivalvia</taxon>
        <taxon>Autobranchia</taxon>
        <taxon>Heteroconchia</taxon>
        <taxon>Euheterodonta</taxon>
        <taxon>Imparidentia</taxon>
        <taxon>Neoheterodontei</taxon>
        <taxon>Myida</taxon>
        <taxon>Dreissenoidea</taxon>
        <taxon>Dreissenidae</taxon>
        <taxon>Dreissena</taxon>
    </lineage>
</organism>
<accession>A0A9D4DH57</accession>
<gene>
    <name evidence="1" type="ORF">DPMN_183727</name>
</gene>
<evidence type="ECO:0000313" key="2">
    <source>
        <dbReference type="Proteomes" id="UP000828390"/>
    </source>
</evidence>
<dbReference type="AlphaFoldDB" id="A0A9D4DH57"/>
<name>A0A9D4DH57_DREPO</name>
<evidence type="ECO:0000313" key="1">
    <source>
        <dbReference type="EMBL" id="KAH3749234.1"/>
    </source>
</evidence>
<dbReference type="EMBL" id="JAIWYP010000010">
    <property type="protein sequence ID" value="KAH3749234.1"/>
    <property type="molecule type" value="Genomic_DNA"/>
</dbReference>
<sequence>MRENIYCVLKVQEVHNDTPTVAWRESSKAVGSLDYWTVRYLELFVKKLTYDIKTVFISLFTYSTKYEVISSAPCLDVNGFVLKQF</sequence>
<dbReference type="Proteomes" id="UP000828390">
    <property type="component" value="Unassembled WGS sequence"/>
</dbReference>